<evidence type="ECO:0000313" key="1">
    <source>
        <dbReference type="EMBL" id="WHQ81095.1"/>
    </source>
</evidence>
<protein>
    <submittedName>
        <fullName evidence="1">Uncharacterized protein</fullName>
    </submittedName>
</protein>
<reference evidence="1" key="1">
    <citation type="submission" date="2023-04" db="EMBL/GenBank/DDBJ databases">
        <title>Four porcine-derived lactic acid bacteria strains analyses and their evaluation as potential probiotics based on genomics.</title>
        <authorList>
            <person name="Niu D."/>
        </authorList>
    </citation>
    <scope>NUCLEOTIDE SEQUENCE</scope>
    <source>
        <strain evidence="1">ZSB1</strain>
    </source>
</reference>
<dbReference type="RefSeq" id="WP_066023649.1">
    <property type="nucleotide sequence ID" value="NZ_CP047141.1"/>
</dbReference>
<dbReference type="Gene3D" id="3.40.50.300">
    <property type="entry name" value="P-loop containing nucleotide triphosphate hydrolases"/>
    <property type="match status" value="1"/>
</dbReference>
<dbReference type="AlphaFoldDB" id="A0AAJ6K4I3"/>
<name>A0AAJ6K4I3_9LACO</name>
<dbReference type="InterPro" id="IPR027417">
    <property type="entry name" value="P-loop_NTPase"/>
</dbReference>
<gene>
    <name evidence="1" type="ORF">QFF56_08950</name>
</gene>
<sequence length="67" mass="7479">MARALLQDRPILLIDEGTSALDPKLSEMIHEKVIAHFNGTVIEIAHKLSPKEQALFTKKIALDELSE</sequence>
<proteinExistence type="predicted"/>
<dbReference type="GeneID" id="61227305"/>
<organism evidence="1 2">
    <name type="scientific">Ligilactobacillus animalis</name>
    <dbReference type="NCBI Taxonomy" id="1605"/>
    <lineage>
        <taxon>Bacteria</taxon>
        <taxon>Bacillati</taxon>
        <taxon>Bacillota</taxon>
        <taxon>Bacilli</taxon>
        <taxon>Lactobacillales</taxon>
        <taxon>Lactobacillaceae</taxon>
        <taxon>Ligilactobacillus</taxon>
    </lineage>
</organism>
<dbReference type="Proteomes" id="UP001238155">
    <property type="component" value="Chromosome"/>
</dbReference>
<accession>A0AAJ6K4I3</accession>
<dbReference type="EMBL" id="CP123751">
    <property type="protein sequence ID" value="WHQ81095.1"/>
    <property type="molecule type" value="Genomic_DNA"/>
</dbReference>
<dbReference type="SUPFAM" id="SSF52540">
    <property type="entry name" value="P-loop containing nucleoside triphosphate hydrolases"/>
    <property type="match status" value="1"/>
</dbReference>
<evidence type="ECO:0000313" key="2">
    <source>
        <dbReference type="Proteomes" id="UP001238155"/>
    </source>
</evidence>